<name>A0A133VFN6_9EURY</name>
<proteinExistence type="predicted"/>
<reference evidence="1 2" key="1">
    <citation type="journal article" date="2016" name="Sci. Rep.">
        <title>Metabolic traits of an uncultured archaeal lineage -MSBL1- from brine pools of the Red Sea.</title>
        <authorList>
            <person name="Mwirichia R."/>
            <person name="Alam I."/>
            <person name="Rashid M."/>
            <person name="Vinu M."/>
            <person name="Ba-Alawi W."/>
            <person name="Anthony Kamau A."/>
            <person name="Kamanda Ngugi D."/>
            <person name="Goker M."/>
            <person name="Klenk H.P."/>
            <person name="Bajic V."/>
            <person name="Stingl U."/>
        </authorList>
    </citation>
    <scope>NUCLEOTIDE SEQUENCE [LARGE SCALE GENOMIC DNA]</scope>
    <source>
        <strain evidence="1">SCGC-AAA382A20</strain>
    </source>
</reference>
<keyword evidence="2" id="KW-1185">Reference proteome</keyword>
<evidence type="ECO:0000313" key="2">
    <source>
        <dbReference type="Proteomes" id="UP000070263"/>
    </source>
</evidence>
<dbReference type="Proteomes" id="UP000070263">
    <property type="component" value="Unassembled WGS sequence"/>
</dbReference>
<accession>A0A133VFN6</accession>
<organism evidence="1 2">
    <name type="scientific">candidate division MSBL1 archaeon SCGC-AAA382A20</name>
    <dbReference type="NCBI Taxonomy" id="1698280"/>
    <lineage>
        <taxon>Archaea</taxon>
        <taxon>Methanobacteriati</taxon>
        <taxon>Methanobacteriota</taxon>
        <taxon>candidate division MSBL1</taxon>
    </lineage>
</organism>
<dbReference type="EMBL" id="LHYE01000105">
    <property type="protein sequence ID" value="KXB05266.1"/>
    <property type="molecule type" value="Genomic_DNA"/>
</dbReference>
<gene>
    <name evidence="1" type="ORF">AKJ51_05185</name>
</gene>
<evidence type="ECO:0000313" key="1">
    <source>
        <dbReference type="EMBL" id="KXB05266.1"/>
    </source>
</evidence>
<comment type="caution">
    <text evidence="1">The sequence shown here is derived from an EMBL/GenBank/DDBJ whole genome shotgun (WGS) entry which is preliminary data.</text>
</comment>
<protein>
    <submittedName>
        <fullName evidence="1">Uncharacterized protein</fullName>
    </submittedName>
</protein>
<dbReference type="AlphaFoldDB" id="A0A133VFN6"/>
<sequence>MFEGKEGYRIYKNKGDAEFLARLAREKGVQTKVLKIRVKNGDEAEKEGFTIHEDISIAASPPSTGQRRWIVLKGDDKIQEGLKKAIEIID</sequence>